<evidence type="ECO:0000313" key="3">
    <source>
        <dbReference type="Proteomes" id="UP000275267"/>
    </source>
</evidence>
<dbReference type="AlphaFoldDB" id="A0A3L6T1M2"/>
<accession>A0A3L6T1M2</accession>
<organism evidence="2 3">
    <name type="scientific">Panicum miliaceum</name>
    <name type="common">Proso millet</name>
    <name type="synonym">Broomcorn millet</name>
    <dbReference type="NCBI Taxonomy" id="4540"/>
    <lineage>
        <taxon>Eukaryota</taxon>
        <taxon>Viridiplantae</taxon>
        <taxon>Streptophyta</taxon>
        <taxon>Embryophyta</taxon>
        <taxon>Tracheophyta</taxon>
        <taxon>Spermatophyta</taxon>
        <taxon>Magnoliopsida</taxon>
        <taxon>Liliopsida</taxon>
        <taxon>Poales</taxon>
        <taxon>Poaceae</taxon>
        <taxon>PACMAD clade</taxon>
        <taxon>Panicoideae</taxon>
        <taxon>Panicodae</taxon>
        <taxon>Paniceae</taxon>
        <taxon>Panicinae</taxon>
        <taxon>Panicum</taxon>
        <taxon>Panicum sect. Panicum</taxon>
    </lineage>
</organism>
<reference evidence="3" key="1">
    <citation type="journal article" date="2019" name="Nat. Commun.">
        <title>The genome of broomcorn millet.</title>
        <authorList>
            <person name="Zou C."/>
            <person name="Miki D."/>
            <person name="Li D."/>
            <person name="Tang Q."/>
            <person name="Xiao L."/>
            <person name="Rajput S."/>
            <person name="Deng P."/>
            <person name="Jia W."/>
            <person name="Huang R."/>
            <person name="Zhang M."/>
            <person name="Sun Y."/>
            <person name="Hu J."/>
            <person name="Fu X."/>
            <person name="Schnable P.S."/>
            <person name="Li F."/>
            <person name="Zhang H."/>
            <person name="Feng B."/>
            <person name="Zhu X."/>
            <person name="Liu R."/>
            <person name="Schnable J.C."/>
            <person name="Zhu J.-K."/>
            <person name="Zhang H."/>
        </authorList>
    </citation>
    <scope>NUCLEOTIDE SEQUENCE [LARGE SCALE GENOMIC DNA]</scope>
</reference>
<feature type="signal peptide" evidence="1">
    <location>
        <begin position="1"/>
        <end position="25"/>
    </location>
</feature>
<dbReference type="Pfam" id="PF06830">
    <property type="entry name" value="Root_cap"/>
    <property type="match status" value="1"/>
</dbReference>
<dbReference type="OrthoDB" id="2012132at2759"/>
<sequence length="325" mass="34746">MARLGLLLPLALAAVVLLLAVAATAAPSDRPPKAQGPKQHKKPKPMKVKCHDRKLYPYCSGKPMECPAECSQSCYADCNSCKPVCVCSVPGACGDPRFIGGDGNAFYFHGRRDADFCVLADRGLHINAHFIGKRGDGMARDFTWIQAIAVLFDGHRLYVGARKTATWDDDVDRMELALDGEPVRLPQEADAAWTSSAVPALSITRTKAANGVLVALDGRFTIRANAVPITAEESRVHGYGVASDDCLAHLDLAFKFDALTGDVHGVVGQTYRSDYVNQFDVKATMPTMGGESNFTTSSLFAADCAVARYAPAAAGHHDDDGVAMV</sequence>
<dbReference type="PANTHER" id="PTHR31656">
    <property type="entry name" value="ROOT CAP DOMAIN-CONTAINING PROTEIN"/>
    <property type="match status" value="1"/>
</dbReference>
<keyword evidence="1" id="KW-0732">Signal</keyword>
<proteinExistence type="predicted"/>
<feature type="chain" id="PRO_5018094902" evidence="1">
    <location>
        <begin position="26"/>
        <end position="325"/>
    </location>
</feature>
<protein>
    <submittedName>
        <fullName evidence="2">Root cap periphery protein 2</fullName>
    </submittedName>
</protein>
<dbReference type="STRING" id="4540.A0A3L6T1M2"/>
<name>A0A3L6T1M2_PANMI</name>
<gene>
    <name evidence="2" type="ORF">C2845_PM05G05480</name>
</gene>
<evidence type="ECO:0000313" key="2">
    <source>
        <dbReference type="EMBL" id="RLN30630.1"/>
    </source>
</evidence>
<dbReference type="InterPro" id="IPR009646">
    <property type="entry name" value="Root_cap"/>
</dbReference>
<dbReference type="EMBL" id="PQIB02000003">
    <property type="protein sequence ID" value="RLN30630.1"/>
    <property type="molecule type" value="Genomic_DNA"/>
</dbReference>
<keyword evidence="3" id="KW-1185">Reference proteome</keyword>
<evidence type="ECO:0000256" key="1">
    <source>
        <dbReference type="SAM" id="SignalP"/>
    </source>
</evidence>
<dbReference type="Proteomes" id="UP000275267">
    <property type="component" value="Unassembled WGS sequence"/>
</dbReference>
<comment type="caution">
    <text evidence="2">The sequence shown here is derived from an EMBL/GenBank/DDBJ whole genome shotgun (WGS) entry which is preliminary data.</text>
</comment>